<proteinExistence type="predicted"/>
<keyword evidence="3" id="KW-1185">Reference proteome</keyword>
<dbReference type="Proteomes" id="UP000030002">
    <property type="component" value="Unassembled WGS sequence"/>
</dbReference>
<keyword evidence="1" id="KW-0812">Transmembrane</keyword>
<keyword evidence="1" id="KW-0472">Membrane</keyword>
<feature type="transmembrane region" description="Helical" evidence="1">
    <location>
        <begin position="21"/>
        <end position="42"/>
    </location>
</feature>
<name>A0A0A0JC94_9MICO</name>
<keyword evidence="1" id="KW-1133">Transmembrane helix</keyword>
<reference evidence="2 3" key="1">
    <citation type="submission" date="2013-08" db="EMBL/GenBank/DDBJ databases">
        <title>The genome sequence of Knoellia sinensis.</title>
        <authorList>
            <person name="Zhu W."/>
            <person name="Wang G."/>
        </authorList>
    </citation>
    <scope>NUCLEOTIDE SEQUENCE [LARGE SCALE GENOMIC DNA]</scope>
    <source>
        <strain evidence="2 3">KCTC 19936</strain>
    </source>
</reference>
<protein>
    <recommendedName>
        <fullName evidence="4">Cholesterol esterase</fullName>
    </recommendedName>
</protein>
<evidence type="ECO:0000313" key="3">
    <source>
        <dbReference type="Proteomes" id="UP000030002"/>
    </source>
</evidence>
<dbReference type="EMBL" id="AVPJ01000002">
    <property type="protein sequence ID" value="KGN34414.1"/>
    <property type="molecule type" value="Genomic_DNA"/>
</dbReference>
<gene>
    <name evidence="2" type="ORF">N802_12745</name>
</gene>
<comment type="caution">
    <text evidence="2">The sequence shown here is derived from an EMBL/GenBank/DDBJ whole genome shotgun (WGS) entry which is preliminary data.</text>
</comment>
<organism evidence="2 3">
    <name type="scientific">Knoellia sinensis KCTC 19936</name>
    <dbReference type="NCBI Taxonomy" id="1385520"/>
    <lineage>
        <taxon>Bacteria</taxon>
        <taxon>Bacillati</taxon>
        <taxon>Actinomycetota</taxon>
        <taxon>Actinomycetes</taxon>
        <taxon>Micrococcales</taxon>
        <taxon>Intrasporangiaceae</taxon>
        <taxon>Knoellia</taxon>
    </lineage>
</organism>
<dbReference type="eggNOG" id="ENOG50343WU">
    <property type="taxonomic scope" value="Bacteria"/>
</dbReference>
<dbReference type="OrthoDB" id="5142680at2"/>
<dbReference type="Pfam" id="PF19741">
    <property type="entry name" value="DUF6230"/>
    <property type="match status" value="1"/>
</dbReference>
<dbReference type="InterPro" id="IPR046198">
    <property type="entry name" value="DUF6230"/>
</dbReference>
<dbReference type="RefSeq" id="WP_035912392.1">
    <property type="nucleotide sequence ID" value="NZ_AVPJ01000002.1"/>
</dbReference>
<dbReference type="STRING" id="1385520.N802_12745"/>
<evidence type="ECO:0000313" key="2">
    <source>
        <dbReference type="EMBL" id="KGN34414.1"/>
    </source>
</evidence>
<evidence type="ECO:0008006" key="4">
    <source>
        <dbReference type="Google" id="ProtNLM"/>
    </source>
</evidence>
<accession>A0A0A0JC94</accession>
<evidence type="ECO:0000256" key="1">
    <source>
        <dbReference type="SAM" id="Phobius"/>
    </source>
</evidence>
<dbReference type="AlphaFoldDB" id="A0A0A0JC94"/>
<sequence>MTEKASNEQSPPTRAAHGTRWGRAAFVALPALALMGGTLGMLKSNVIASQITVQKGTAEFSTGRVHGDVVAMGIVTVPVSTGVAGQSTPKPVLRTGFAGANLNGFCFSQIQQLAGVNWTIKVTSGDDNPNTFESTGKNIVFDVTEIRGTSDPGINLDGLVEIGPRASSLRTIPDPNDPTKFLDNPLEAPTTGNYLGIQASIGELYQLRGKVYDMQIGGPLNLPNLDITVTRNGQTCNQLPIKN</sequence>